<dbReference type="EMBL" id="AF396866">
    <property type="protein sequence ID" value="AAK94390.1"/>
    <property type="molecule type" value="Genomic_DNA"/>
</dbReference>
<dbReference type="Proteomes" id="UP000002093">
    <property type="component" value="Segment"/>
</dbReference>
<dbReference type="GeneID" id="921721"/>
<name>Q94MR4_9CAUD</name>
<accession>Q94MR4</accession>
<reference evidence="1 2" key="1">
    <citation type="submission" date="2001-06" db="EMBL/GenBank/DDBJ databases">
        <title>Genome organization of temperate Myxococcus phage Mx8.</title>
        <authorList>
            <person name="Youderian P."/>
            <person name="Walthers D."/>
            <person name="Salmi D."/>
            <person name="Magrini V."/>
            <person name="Hartzell P.L."/>
        </authorList>
    </citation>
    <scope>NUCLEOTIDE SEQUENCE [LARGE SCALE GENOMIC DNA]</scope>
</reference>
<dbReference type="KEGG" id="vg:921721"/>
<organism evidence="1 2">
    <name type="scientific">Myxococcus phage Mx8</name>
    <dbReference type="NCBI Taxonomy" id="49964"/>
    <lineage>
        <taxon>Viruses</taxon>
        <taxon>Duplodnaviria</taxon>
        <taxon>Heunggongvirae</taxon>
        <taxon>Uroviricota</taxon>
        <taxon>Caudoviricetes</taxon>
        <taxon>Myxoctovirus</taxon>
        <taxon>Myxoctovirus Mx8</taxon>
    </lineage>
</organism>
<proteinExistence type="predicted"/>
<sequence>MTNDFDALLQQMTPEELEQLIGLGTLDERQGLLDQQMAMAQALQQPSGKQSSTGWGAALGGLGDVVRGFQGQHKLQQAQAGMEDLLAQKDAGRLLYTDAIRRRPQQPTQDVTPAIPFSF</sequence>
<evidence type="ECO:0000313" key="1">
    <source>
        <dbReference type="EMBL" id="AAK94390.1"/>
    </source>
</evidence>
<protein>
    <submittedName>
        <fullName evidence="1">p55</fullName>
    </submittedName>
</protein>
<evidence type="ECO:0000313" key="2">
    <source>
        <dbReference type="Proteomes" id="UP000002093"/>
    </source>
</evidence>
<dbReference type="RefSeq" id="NP_203469.1">
    <property type="nucleotide sequence ID" value="NC_003085.1"/>
</dbReference>
<keyword evidence="2" id="KW-1185">Reference proteome</keyword>